<name>A0AAN9AFD5_HALRR</name>
<protein>
    <recommendedName>
        <fullName evidence="1">Nudix hydrolase domain-containing protein</fullName>
    </recommendedName>
</protein>
<dbReference type="AlphaFoldDB" id="A0AAN9AFD5"/>
<accession>A0AAN9AFD5</accession>
<dbReference type="EMBL" id="JAXCGZ010003145">
    <property type="protein sequence ID" value="KAK7083407.1"/>
    <property type="molecule type" value="Genomic_DNA"/>
</dbReference>
<dbReference type="Proteomes" id="UP001381693">
    <property type="component" value="Unassembled WGS sequence"/>
</dbReference>
<comment type="caution">
    <text evidence="2">The sequence shown here is derived from an EMBL/GenBank/DDBJ whole genome shotgun (WGS) entry which is preliminary data.</text>
</comment>
<dbReference type="InterPro" id="IPR000086">
    <property type="entry name" value="NUDIX_hydrolase_dom"/>
</dbReference>
<dbReference type="Pfam" id="PF00293">
    <property type="entry name" value="NUDIX"/>
    <property type="match status" value="1"/>
</dbReference>
<dbReference type="InterPro" id="IPR031804">
    <property type="entry name" value="DUF4743"/>
</dbReference>
<evidence type="ECO:0000313" key="2">
    <source>
        <dbReference type="EMBL" id="KAK7083407.1"/>
    </source>
</evidence>
<reference evidence="2 3" key="1">
    <citation type="submission" date="2023-11" db="EMBL/GenBank/DDBJ databases">
        <title>Halocaridina rubra genome assembly.</title>
        <authorList>
            <person name="Smith C."/>
        </authorList>
    </citation>
    <scope>NUCLEOTIDE SEQUENCE [LARGE SCALE GENOMIC DNA]</scope>
    <source>
        <strain evidence="2">EP-1</strain>
        <tissue evidence="2">Whole</tissue>
    </source>
</reference>
<dbReference type="PANTHER" id="PTHR13622">
    <property type="entry name" value="THIAMIN PYROPHOSPHOKINASE"/>
    <property type="match status" value="1"/>
</dbReference>
<dbReference type="Gene3D" id="3.90.79.10">
    <property type="entry name" value="Nucleoside Triphosphate Pyrophosphohydrolase"/>
    <property type="match status" value="1"/>
</dbReference>
<dbReference type="PROSITE" id="PS51462">
    <property type="entry name" value="NUDIX"/>
    <property type="match status" value="1"/>
</dbReference>
<sequence length="301" mass="33371">CVSVQGECRQLIVCGRQVGIIRPDVACCLLDYPQVFTPTPDSFILNPQLDSYTARSNALEFVLRDLRAKNVLYALQGWREECFNVWADYGTEPLFKIERSAATILGVRAYGVHVNGYSRAPDNSMVVWLQKRAIDKPTYPGMLDTMVGGGLTAGLKPSQVLSKESYEEASIPEHIVKTARAAGTVSFLVETERGLHANTDFVYDLELPHDFIPCNNDGEVEGFEPVPVEELLDRVTSSKYKLTSVPVAIDFLVRHGFITPDTEPELPVLMELLHVPLNKLYIQWPHTGTPGATPTPPLSDV</sequence>
<gene>
    <name evidence="2" type="ORF">SK128_024030</name>
</gene>
<dbReference type="InterPro" id="IPR015797">
    <property type="entry name" value="NUDIX_hydrolase-like_dom_sf"/>
</dbReference>
<dbReference type="GO" id="GO:0044715">
    <property type="term" value="F:8-oxo-dGDP phosphatase activity"/>
    <property type="evidence" value="ECO:0007669"/>
    <property type="project" value="TreeGrafter"/>
</dbReference>
<organism evidence="2 3">
    <name type="scientific">Halocaridina rubra</name>
    <name type="common">Hawaiian red shrimp</name>
    <dbReference type="NCBI Taxonomy" id="373956"/>
    <lineage>
        <taxon>Eukaryota</taxon>
        <taxon>Metazoa</taxon>
        <taxon>Ecdysozoa</taxon>
        <taxon>Arthropoda</taxon>
        <taxon>Crustacea</taxon>
        <taxon>Multicrustacea</taxon>
        <taxon>Malacostraca</taxon>
        <taxon>Eumalacostraca</taxon>
        <taxon>Eucarida</taxon>
        <taxon>Decapoda</taxon>
        <taxon>Pleocyemata</taxon>
        <taxon>Caridea</taxon>
        <taxon>Atyoidea</taxon>
        <taxon>Atyidae</taxon>
        <taxon>Halocaridina</taxon>
    </lineage>
</organism>
<dbReference type="PANTHER" id="PTHR13622:SF8">
    <property type="entry name" value="THIAMIN PYROPHOSPHOKINASE 1"/>
    <property type="match status" value="1"/>
</dbReference>
<keyword evidence="3" id="KW-1185">Reference proteome</keyword>
<feature type="domain" description="Nudix hydrolase" evidence="1">
    <location>
        <begin position="109"/>
        <end position="248"/>
    </location>
</feature>
<feature type="non-terminal residue" evidence="2">
    <location>
        <position position="1"/>
    </location>
</feature>
<evidence type="ECO:0000313" key="3">
    <source>
        <dbReference type="Proteomes" id="UP001381693"/>
    </source>
</evidence>
<dbReference type="FunFam" id="3.90.79.10:FF:000019">
    <property type="entry name" value="Thiamin pyrophosphokinase, putative"/>
    <property type="match status" value="1"/>
</dbReference>
<dbReference type="SUPFAM" id="SSF55811">
    <property type="entry name" value="Nudix"/>
    <property type="match status" value="1"/>
</dbReference>
<dbReference type="CDD" id="cd03676">
    <property type="entry name" value="NUDIX_Tnr3_like"/>
    <property type="match status" value="1"/>
</dbReference>
<evidence type="ECO:0000259" key="1">
    <source>
        <dbReference type="PROSITE" id="PS51462"/>
    </source>
</evidence>
<dbReference type="Pfam" id="PF15916">
    <property type="entry name" value="DUF4743"/>
    <property type="match status" value="1"/>
</dbReference>
<proteinExistence type="predicted"/>